<protein>
    <submittedName>
        <fullName evidence="4">Glycine-rich cell wall structural protein 2-like</fullName>
    </submittedName>
</protein>
<sequence>MHVYIVVALSVIACAHAQVHGGYENAGLGGGYGNAGYGGGYGTTGYGGGYGNAGYGGGNGNIGYGGGNGNIGYGGGNGNIGYGSSRGYGQSRGNNYAPSSHGGYGQQGQGYTRHPEYFTTAHYGPIKSGRLEGSGKRTSGLSLSKQGKAYGSLYAKDVADAQETAAKKRGYEYNYREGHKYAQPKTLYKYSETGPIIGYEDAYEQHRPSYGTDQQSYEQPSYGGSNGYDNSYGSGGNDRYGYTGDSYGGNGGYGSSYGNNGNRH</sequence>
<feature type="compositionally biased region" description="Gly residues" evidence="1">
    <location>
        <begin position="246"/>
        <end position="255"/>
    </location>
</feature>
<feature type="compositionally biased region" description="Low complexity" evidence="1">
    <location>
        <begin position="221"/>
        <end position="232"/>
    </location>
</feature>
<accession>A0ABM1F7T4</accession>
<proteinExistence type="predicted"/>
<evidence type="ECO:0000313" key="4">
    <source>
        <dbReference type="RefSeq" id="XP_014680505.1"/>
    </source>
</evidence>
<keyword evidence="2" id="KW-0732">Signal</keyword>
<dbReference type="RefSeq" id="XP_014680505.1">
    <property type="nucleotide sequence ID" value="XM_014825019.1"/>
</dbReference>
<evidence type="ECO:0000313" key="3">
    <source>
        <dbReference type="Proteomes" id="UP000695022"/>
    </source>
</evidence>
<feature type="region of interest" description="Disordered" evidence="1">
    <location>
        <begin position="207"/>
        <end position="264"/>
    </location>
</feature>
<dbReference type="Proteomes" id="UP000695022">
    <property type="component" value="Unplaced"/>
</dbReference>
<evidence type="ECO:0000256" key="1">
    <source>
        <dbReference type="SAM" id="MobiDB-lite"/>
    </source>
</evidence>
<evidence type="ECO:0000256" key="2">
    <source>
        <dbReference type="SAM" id="SignalP"/>
    </source>
</evidence>
<feature type="chain" id="PRO_5045507154" evidence="2">
    <location>
        <begin position="18"/>
        <end position="264"/>
    </location>
</feature>
<feature type="signal peptide" evidence="2">
    <location>
        <begin position="1"/>
        <end position="17"/>
    </location>
</feature>
<keyword evidence="3" id="KW-1185">Reference proteome</keyword>
<organism evidence="3 4">
    <name type="scientific">Priapulus caudatus</name>
    <name type="common">Priapulid worm</name>
    <dbReference type="NCBI Taxonomy" id="37621"/>
    <lineage>
        <taxon>Eukaryota</taxon>
        <taxon>Metazoa</taxon>
        <taxon>Ecdysozoa</taxon>
        <taxon>Scalidophora</taxon>
        <taxon>Priapulida</taxon>
        <taxon>Priapulimorpha</taxon>
        <taxon>Priapulimorphida</taxon>
        <taxon>Priapulidae</taxon>
        <taxon>Priapulus</taxon>
    </lineage>
</organism>
<name>A0ABM1F7T4_PRICU</name>
<reference evidence="4" key="1">
    <citation type="submission" date="2025-08" db="UniProtKB">
        <authorList>
            <consortium name="RefSeq"/>
        </authorList>
    </citation>
    <scope>IDENTIFICATION</scope>
</reference>
<dbReference type="GeneID" id="106820508"/>
<gene>
    <name evidence="4" type="primary">LOC106820508</name>
</gene>